<organism evidence="1 2">
    <name type="scientific">Streptomyces triticiradicis</name>
    <dbReference type="NCBI Taxonomy" id="2651189"/>
    <lineage>
        <taxon>Bacteria</taxon>
        <taxon>Bacillati</taxon>
        <taxon>Actinomycetota</taxon>
        <taxon>Actinomycetes</taxon>
        <taxon>Kitasatosporales</taxon>
        <taxon>Streptomycetaceae</taxon>
        <taxon>Streptomyces</taxon>
    </lineage>
</organism>
<keyword evidence="2" id="KW-1185">Reference proteome</keyword>
<protein>
    <submittedName>
        <fullName evidence="1">Uncharacterized protein</fullName>
    </submittedName>
</protein>
<name>A0A7J5D2I6_9ACTN</name>
<dbReference type="Proteomes" id="UP000442990">
    <property type="component" value="Unassembled WGS sequence"/>
</dbReference>
<accession>A0A7J5D2I6</accession>
<reference evidence="1 2" key="1">
    <citation type="submission" date="2019-09" db="EMBL/GenBank/DDBJ databases">
        <title>Isolation and identification of active actinomycetes.</title>
        <authorList>
            <person name="Yu Z."/>
            <person name="Han C."/>
            <person name="Yu B."/>
        </authorList>
    </citation>
    <scope>NUCLEOTIDE SEQUENCE [LARGE SCALE GENOMIC DNA]</scope>
    <source>
        <strain evidence="1 2">NEAU-H2</strain>
    </source>
</reference>
<evidence type="ECO:0000313" key="1">
    <source>
        <dbReference type="EMBL" id="KAB1973350.1"/>
    </source>
</evidence>
<sequence>MARGKADDSVRPLVDHCSVTPDLQSFALSVVVPDQVTRGSAVEVRPQLGGRDVVAEVFDEGPGEDPRYLLFPDGPLHAHASPREVRLAEATCTEGCCGALYVTIRRDDEQVVWGAWRNPDEDEIDLPEFRFDAQQYQAEVERATLDRSWEWPARAVARLLEEELRRTAWLERWGCELGSVSAWLWEPDQINLFLFHPGRAAIKDGRPWLQFRMTLDISSEDPADQADRLVEELTAFDPRMAADVCGGSPEFARQLGYPWPQRHRT</sequence>
<gene>
    <name evidence="1" type="ORF">F8144_43835</name>
</gene>
<dbReference type="AlphaFoldDB" id="A0A7J5D2I6"/>
<dbReference type="EMBL" id="WBKG01000080">
    <property type="protein sequence ID" value="KAB1973350.1"/>
    <property type="molecule type" value="Genomic_DNA"/>
</dbReference>
<comment type="caution">
    <text evidence="1">The sequence shown here is derived from an EMBL/GenBank/DDBJ whole genome shotgun (WGS) entry which is preliminary data.</text>
</comment>
<proteinExistence type="predicted"/>
<evidence type="ECO:0000313" key="2">
    <source>
        <dbReference type="Proteomes" id="UP000442990"/>
    </source>
</evidence>